<feature type="compositionally biased region" description="Acidic residues" evidence="1">
    <location>
        <begin position="489"/>
        <end position="500"/>
    </location>
</feature>
<reference evidence="2 3" key="1">
    <citation type="submission" date="2024-12" db="EMBL/GenBank/DDBJ databases">
        <title>The unique morphological basis and parallel evolutionary history of personate flowers in Penstemon.</title>
        <authorList>
            <person name="Depatie T.H."/>
            <person name="Wessinger C.A."/>
        </authorList>
    </citation>
    <scope>NUCLEOTIDE SEQUENCE [LARGE SCALE GENOMIC DNA]</scope>
    <source>
        <strain evidence="2">WTNN_2</strain>
        <tissue evidence="2">Leaf</tissue>
    </source>
</reference>
<protein>
    <recommendedName>
        <fullName evidence="4">Enhancer of polycomb-like transcription factor protein</fullName>
    </recommendedName>
</protein>
<feature type="compositionally biased region" description="Low complexity" evidence="1">
    <location>
        <begin position="315"/>
        <end position="325"/>
    </location>
</feature>
<feature type="compositionally biased region" description="Basic and acidic residues" evidence="1">
    <location>
        <begin position="564"/>
        <end position="578"/>
    </location>
</feature>
<accession>A0ABD3S3H2</accession>
<feature type="compositionally biased region" description="Low complexity" evidence="1">
    <location>
        <begin position="479"/>
        <end position="488"/>
    </location>
</feature>
<feature type="region of interest" description="Disordered" evidence="1">
    <location>
        <begin position="712"/>
        <end position="750"/>
    </location>
</feature>
<dbReference type="InterPro" id="IPR024943">
    <property type="entry name" value="Enhancer_polycomb"/>
</dbReference>
<dbReference type="Proteomes" id="UP001634393">
    <property type="component" value="Unassembled WGS sequence"/>
</dbReference>
<dbReference type="PANTHER" id="PTHR14898">
    <property type="entry name" value="ENHANCER OF POLYCOMB"/>
    <property type="match status" value="1"/>
</dbReference>
<evidence type="ECO:0000313" key="3">
    <source>
        <dbReference type="Proteomes" id="UP001634393"/>
    </source>
</evidence>
<name>A0ABD3S3H2_9LAMI</name>
<dbReference type="CDD" id="cd20404">
    <property type="entry name" value="Tudor_Agenet_AtEML-like"/>
    <property type="match status" value="1"/>
</dbReference>
<feature type="region of interest" description="Disordered" evidence="1">
    <location>
        <begin position="661"/>
        <end position="689"/>
    </location>
</feature>
<feature type="compositionally biased region" description="Low complexity" evidence="1">
    <location>
        <begin position="739"/>
        <end position="750"/>
    </location>
</feature>
<comment type="caution">
    <text evidence="2">The sequence shown here is derived from an EMBL/GenBank/DDBJ whole genome shotgun (WGS) entry which is preliminary data.</text>
</comment>
<proteinExistence type="predicted"/>
<dbReference type="EMBL" id="JBJXBP010000007">
    <property type="protein sequence ID" value="KAL3819044.1"/>
    <property type="molecule type" value="Genomic_DNA"/>
</dbReference>
<feature type="region of interest" description="Disordered" evidence="1">
    <location>
        <begin position="1"/>
        <end position="37"/>
    </location>
</feature>
<gene>
    <name evidence="2" type="ORF">ACJIZ3_004949</name>
</gene>
<feature type="region of interest" description="Disordered" evidence="1">
    <location>
        <begin position="312"/>
        <end position="398"/>
    </location>
</feature>
<feature type="compositionally biased region" description="Polar residues" evidence="1">
    <location>
        <begin position="1178"/>
        <end position="1200"/>
    </location>
</feature>
<feature type="region of interest" description="Disordered" evidence="1">
    <location>
        <begin position="413"/>
        <end position="500"/>
    </location>
</feature>
<feature type="region of interest" description="Disordered" evidence="1">
    <location>
        <begin position="247"/>
        <end position="282"/>
    </location>
</feature>
<evidence type="ECO:0000256" key="1">
    <source>
        <dbReference type="SAM" id="MobiDB-lite"/>
    </source>
</evidence>
<feature type="compositionally biased region" description="Polar residues" evidence="1">
    <location>
        <begin position="533"/>
        <end position="556"/>
    </location>
</feature>
<dbReference type="Gene3D" id="2.30.30.140">
    <property type="match status" value="1"/>
</dbReference>
<evidence type="ECO:0000313" key="2">
    <source>
        <dbReference type="EMBL" id="KAL3819044.1"/>
    </source>
</evidence>
<organism evidence="2 3">
    <name type="scientific">Penstemon smallii</name>
    <dbReference type="NCBI Taxonomy" id="265156"/>
    <lineage>
        <taxon>Eukaryota</taxon>
        <taxon>Viridiplantae</taxon>
        <taxon>Streptophyta</taxon>
        <taxon>Embryophyta</taxon>
        <taxon>Tracheophyta</taxon>
        <taxon>Spermatophyta</taxon>
        <taxon>Magnoliopsida</taxon>
        <taxon>eudicotyledons</taxon>
        <taxon>Gunneridae</taxon>
        <taxon>Pentapetalae</taxon>
        <taxon>asterids</taxon>
        <taxon>lamiids</taxon>
        <taxon>Lamiales</taxon>
        <taxon>Plantaginaceae</taxon>
        <taxon>Cheloneae</taxon>
        <taxon>Penstemon</taxon>
    </lineage>
</organism>
<sequence>MESSRKKSSGVEISKRNRSSDVKSLYKSRVSEVGDSKKKLSEINDLEDIEKKKRKSRKEVSLSSFERDVKKVKKEDVSDVKLDTGSCKTLNGGIRNLHAISLALGDNASVFNVPKRPRGSVGRKKPETDQHSKPPGLPDSDCVGLINASVTKCEDDSGPNDDGISGGNDGISHLKLAGKVSRSNSKSKQKSDSKSTCNARGLISASGTKSGEDSGPNDCLGKLVSISGVNDGILNSKPEGKFIDISGGNDGISNSKPTGKCVRSNLKSKQKEDSKSTSNVRGLINASVAKSVDESGPNDQLVNLVAILGGNDGISSSKPAGSGNSKSKKKADPKSTCNAKGLVNASVTKSDDDTGPGDRLGKFVAISGGNDSIPNSKPAGKGSYSNSKSKQREDSKLTCNASSASLILKRKAVAGEVKGRRNSRTGSVLHAEEKENLVKINEDRYSKKRRRNDKKEKDFVVDIDGSKGSTKKTEPSVGSSVSDSLFVDFLDDDDDDDDEENLEQNAARMLSSRFDPSCTGFLSKKKTSISQTTDRFSFQVPSARVSSSQQANSSGGVESASADDNNRALRPRREDKGKGVSRKRRHFYEIIPKDVDAYWVLNRRIKVFWPLDDSWYQGLVNDYHPESKLHHIEYDDRDEEWVYLQEEKFKLLLLPCEVPGKSKSKKRKTRNKDVQQVKSVPPSDDDSCIGDYLDSEPIASWLSRSTQRVKSLPKSLKKQRTVQMHLADSSLSSEKTENSHSNSNVSDSHTVTSKTDCECALADDLVVDGGIDKSLLGTTENSPNCKKIVYVRKTHYKKSKGSSFRSVNVEASPAPRTVTSLIPENHLWSIDNKGELRLNVMMVSKEFRFQICLPILPFLDFSRGTKDFWVLHNILMLQHGALMTTSRAVKLDMLFIDSNHGLRFLLFEGCLKQALVFVFLILVVFSQPDEQWNSDMQLPVTSVRFRLSSVQDLRKRHIFAFYSFSRLQNSKLSKLLQQCLLVKQLPVSECTYDNIKDLDCGSSQQFKINVDLEPSAFEGCKTKFGQGVVPMSVSREACDIRMTKSQFSLSFSAAPTFFLSLHLQLLMAQSSEQDLGTNVMASNFVAKVDSSQNLQKKNQDSAGSESSLEVIVQSGNHESINEVHEQGIVSSPPYTLTSVDPTSNPMCDSTSGGMIVDIPSSDQGDMPSMGKGCISRQTSKMGRNVNDGSVYNPNPTSSRSPWKHGRRSSISSLLRDLSPVWSNGKTNLMHDGFSIGPKKPRTQVQYTLPVAGYGFSTKQKMENLRDLPCKRIRRASLKRISDGFRTNQKEMDFISCIANVLVTHGDKGWKECGAHVVLEVADRNEWRLAVKLSGITKYSCNVKHILQPGSTNRYSHAMMWKGGKDWVLEFPDRSQWTLFKEMHEECYNRNIRAATVKNIPIPGVWQIEENDYGTEVPFVRNSAKYFRQVQTDVEMAMDPSHVFYDLDSDDEQWLIENKRCGDISEEILEKTIDMYEKVSYIKKRDKLTDAEIEELVAGIRSVEVSKVIYEHWRHKRERKGMPLIRHLQPPLWQRYQQQLKEWEHTVARGSGAFSVGSQEKAPPPEKPPMFAFCMKPRGFDVPNKGSKQRSHRKFHHTASGDPEGFLTLGRRSNGHALGDEKVLYPITVHGYSDVSPSPQASTRGSSPVDAHFYKHKKFGSYPSSNNQHIMSYNKSRKMNHRNVVQQWNMGLPEFSSQKHHFLEGQHRESAELLDGSVLHEFQLRDASGAAKHALKMAKLKRDKARRLLYRADLVVHKAVVAIMTAEAMETAHEISNGHN</sequence>
<feature type="region of interest" description="Disordered" evidence="1">
    <location>
        <begin position="533"/>
        <end position="581"/>
    </location>
</feature>
<keyword evidence="3" id="KW-1185">Reference proteome</keyword>
<feature type="compositionally biased region" description="Basic and acidic residues" evidence="1">
    <location>
        <begin position="430"/>
        <end position="445"/>
    </location>
</feature>
<feature type="region of interest" description="Disordered" evidence="1">
    <location>
        <begin position="1178"/>
        <end position="1207"/>
    </location>
</feature>
<dbReference type="GO" id="GO:0000123">
    <property type="term" value="C:histone acetyltransferase complex"/>
    <property type="evidence" value="ECO:0007669"/>
    <property type="project" value="UniProtKB-ARBA"/>
</dbReference>
<evidence type="ECO:0008006" key="4">
    <source>
        <dbReference type="Google" id="ProtNLM"/>
    </source>
</evidence>
<feature type="region of interest" description="Disordered" evidence="1">
    <location>
        <begin position="110"/>
        <end position="219"/>
    </location>
</feature>